<reference evidence="1" key="2">
    <citation type="submission" date="2020-05" db="UniProtKB">
        <authorList>
            <consortium name="EnsemblMetazoa"/>
        </authorList>
    </citation>
    <scope>IDENTIFICATION</scope>
    <source>
        <strain evidence="1">Indian</strain>
    </source>
</reference>
<dbReference type="VEuPathDB" id="VectorBase:ASTEI20_034695"/>
<dbReference type="Proteomes" id="UP000076408">
    <property type="component" value="Unassembled WGS sequence"/>
</dbReference>
<dbReference type="VEuPathDB" id="VectorBase:ASTEI02923"/>
<dbReference type="AlphaFoldDB" id="A0A182Y387"/>
<evidence type="ECO:0000313" key="2">
    <source>
        <dbReference type="Proteomes" id="UP000076408"/>
    </source>
</evidence>
<reference evidence="2" key="1">
    <citation type="journal article" date="2014" name="Genome Biol.">
        <title>Genome analysis of a major urban malaria vector mosquito, Anopheles stephensi.</title>
        <authorList>
            <person name="Jiang X."/>
            <person name="Peery A."/>
            <person name="Hall A.B."/>
            <person name="Sharma A."/>
            <person name="Chen X.G."/>
            <person name="Waterhouse R.M."/>
            <person name="Komissarov A."/>
            <person name="Riehle M.M."/>
            <person name="Shouche Y."/>
            <person name="Sharakhova M.V."/>
            <person name="Lawson D."/>
            <person name="Pakpour N."/>
            <person name="Arensburger P."/>
            <person name="Davidson V.L."/>
            <person name="Eiglmeier K."/>
            <person name="Emrich S."/>
            <person name="George P."/>
            <person name="Kennedy R.C."/>
            <person name="Mane S.P."/>
            <person name="Maslen G."/>
            <person name="Oringanje C."/>
            <person name="Qi Y."/>
            <person name="Settlage R."/>
            <person name="Tojo M."/>
            <person name="Tubio J.M."/>
            <person name="Unger M.F."/>
            <person name="Wang B."/>
            <person name="Vernick K.D."/>
            <person name="Ribeiro J.M."/>
            <person name="James A.A."/>
            <person name="Michel K."/>
            <person name="Riehle M.A."/>
            <person name="Luckhart S."/>
            <person name="Sharakhov I.V."/>
            <person name="Tu Z."/>
        </authorList>
    </citation>
    <scope>NUCLEOTIDE SEQUENCE [LARGE SCALE GENOMIC DNA]</scope>
    <source>
        <strain evidence="2">Indian</strain>
    </source>
</reference>
<name>A0A182Y387_ANOST</name>
<evidence type="ECO:0000313" key="1">
    <source>
        <dbReference type="EnsemblMetazoa" id="ASTEI02923-PA"/>
    </source>
</evidence>
<accession>A0A182Y387</accession>
<protein>
    <submittedName>
        <fullName evidence="1">Uncharacterized protein</fullName>
    </submittedName>
</protein>
<dbReference type="EnsemblMetazoa" id="ASTEI02923-RA">
    <property type="protein sequence ID" value="ASTEI02923-PA"/>
    <property type="gene ID" value="ASTEI02923"/>
</dbReference>
<proteinExistence type="predicted"/>
<keyword evidence="2" id="KW-1185">Reference proteome</keyword>
<organism evidence="1 2">
    <name type="scientific">Anopheles stephensi</name>
    <name type="common">Indo-Pakistan malaria mosquito</name>
    <dbReference type="NCBI Taxonomy" id="30069"/>
    <lineage>
        <taxon>Eukaryota</taxon>
        <taxon>Metazoa</taxon>
        <taxon>Ecdysozoa</taxon>
        <taxon>Arthropoda</taxon>
        <taxon>Hexapoda</taxon>
        <taxon>Insecta</taxon>
        <taxon>Pterygota</taxon>
        <taxon>Neoptera</taxon>
        <taxon>Endopterygota</taxon>
        <taxon>Diptera</taxon>
        <taxon>Nematocera</taxon>
        <taxon>Culicoidea</taxon>
        <taxon>Culicidae</taxon>
        <taxon>Anophelinae</taxon>
        <taxon>Anopheles</taxon>
    </lineage>
</organism>
<dbReference type="STRING" id="30069.A0A182Y387"/>
<sequence length="79" mass="8366">MVPIIFDKFTVGRFDEGLIDPDMDSSDASLTSGGDLPGCPEGFMQCALAPSASMLPLLRIDAKTVTHRTNANTLQPVLG</sequence>